<feature type="region of interest" description="Disordered" evidence="1">
    <location>
        <begin position="1"/>
        <end position="72"/>
    </location>
</feature>
<name>A0A0F7LLG0_9GAMM</name>
<keyword evidence="3" id="KW-1185">Reference proteome</keyword>
<feature type="compositionally biased region" description="Polar residues" evidence="1">
    <location>
        <begin position="47"/>
        <end position="59"/>
    </location>
</feature>
<dbReference type="EMBL" id="CP011104">
    <property type="protein sequence ID" value="AKH64004.1"/>
    <property type="molecule type" value="Genomic_DNA"/>
</dbReference>
<evidence type="ECO:0000256" key="1">
    <source>
        <dbReference type="SAM" id="MobiDB-lite"/>
    </source>
</evidence>
<reference evidence="3" key="2">
    <citation type="submission" date="2015-03" db="EMBL/GenBank/DDBJ databases">
        <title>Genome sequence of Azospirillum thiophilum strain DSM 21654T.</title>
        <authorList>
            <person name="Kwak Y."/>
            <person name="Shin J.-H."/>
        </authorList>
    </citation>
    <scope>NUCLEOTIDE SEQUENCE [LARGE SCALE GENOMIC DNA]</scope>
    <source>
        <strain evidence="3">DSM 15199</strain>
    </source>
</reference>
<proteinExistence type="predicted"/>
<evidence type="ECO:0000313" key="3">
    <source>
        <dbReference type="Proteomes" id="UP000034866"/>
    </source>
</evidence>
<protein>
    <submittedName>
        <fullName evidence="2">Uncharacterized protein</fullName>
    </submittedName>
</protein>
<gene>
    <name evidence="2" type="ORF">VY86_12395</name>
</gene>
<feature type="compositionally biased region" description="Basic and acidic residues" evidence="1">
    <location>
        <begin position="60"/>
        <end position="72"/>
    </location>
</feature>
<dbReference type="KEGG" id="ptt:VY86_12395"/>
<evidence type="ECO:0000313" key="2">
    <source>
        <dbReference type="EMBL" id="AKH64004.1"/>
    </source>
</evidence>
<accession>A0A0F7LLG0</accession>
<reference evidence="2 3" key="1">
    <citation type="journal article" date="2015" name="J. Biotechnol.">
        <title>Complete genome sequence of Photorhabdus temperata subsp. thracensis 39-8(T), an entomopathogenic bacterium for the improved commercial bioinsecticide.</title>
        <authorList>
            <person name="Kwak Y."/>
            <person name="Shin J.H."/>
        </authorList>
    </citation>
    <scope>NUCLEOTIDE SEQUENCE [LARGE SCALE GENOMIC DNA]</scope>
    <source>
        <strain evidence="2 3">DSM 15199</strain>
    </source>
</reference>
<organism evidence="2 3">
    <name type="scientific">Photorhabdus thracensis</name>
    <dbReference type="NCBI Taxonomy" id="230089"/>
    <lineage>
        <taxon>Bacteria</taxon>
        <taxon>Pseudomonadati</taxon>
        <taxon>Pseudomonadota</taxon>
        <taxon>Gammaproteobacteria</taxon>
        <taxon>Enterobacterales</taxon>
        <taxon>Morganellaceae</taxon>
        <taxon>Photorhabdus</taxon>
    </lineage>
</organism>
<sequence length="72" mass="7659">MSGNAPEPNRPAVSEQAASNGNETEYPCLPAKVPPQVREQMPHENTGFGSVSDALSCQSGKDESNIPHPIQE</sequence>
<dbReference type="AlphaFoldDB" id="A0A0F7LLG0"/>
<dbReference type="Proteomes" id="UP000034866">
    <property type="component" value="Chromosome"/>
</dbReference>